<organism evidence="1 2">
    <name type="scientific">Cellulosilyticum lentocellum (strain ATCC 49066 / DSM 5427 / NCIMB 11756 / RHM5)</name>
    <name type="common">Clostridium lentocellum</name>
    <dbReference type="NCBI Taxonomy" id="642492"/>
    <lineage>
        <taxon>Bacteria</taxon>
        <taxon>Bacillati</taxon>
        <taxon>Bacillota</taxon>
        <taxon>Clostridia</taxon>
        <taxon>Lachnospirales</taxon>
        <taxon>Cellulosilyticaceae</taxon>
        <taxon>Cellulosilyticum</taxon>
    </lineage>
</organism>
<dbReference type="STRING" id="642492.Clole_1174"/>
<accession>F2JSR9</accession>
<dbReference type="eggNOG" id="ENOG50328E5">
    <property type="taxonomic scope" value="Bacteria"/>
</dbReference>
<gene>
    <name evidence="1" type="ordered locus">Clole_1174</name>
</gene>
<dbReference type="RefSeq" id="WP_013656202.1">
    <property type="nucleotide sequence ID" value="NC_015275.1"/>
</dbReference>
<name>F2JSR9_CELLD</name>
<dbReference type="EMBL" id="CP002582">
    <property type="protein sequence ID" value="ADZ82903.1"/>
    <property type="molecule type" value="Genomic_DNA"/>
</dbReference>
<keyword evidence="2" id="KW-1185">Reference proteome</keyword>
<dbReference type="AlphaFoldDB" id="F2JSR9"/>
<protein>
    <submittedName>
        <fullName evidence="1">Uncharacterized protein</fullName>
    </submittedName>
</protein>
<proteinExistence type="predicted"/>
<evidence type="ECO:0000313" key="2">
    <source>
        <dbReference type="Proteomes" id="UP000008467"/>
    </source>
</evidence>
<evidence type="ECO:0000313" key="1">
    <source>
        <dbReference type="EMBL" id="ADZ82903.1"/>
    </source>
</evidence>
<dbReference type="HOGENOM" id="CLU_575820_0_0_9"/>
<dbReference type="Proteomes" id="UP000008467">
    <property type="component" value="Chromosome"/>
</dbReference>
<reference evidence="1 2" key="1">
    <citation type="journal article" date="2011" name="J. Bacteriol.">
        <title>Complete genome sequence of the cellulose-degrading bacterium Cellulosilyticum lentocellum.</title>
        <authorList>
            <consortium name="US DOE Joint Genome Institute"/>
            <person name="Miller D.A."/>
            <person name="Suen G."/>
            <person name="Bruce D."/>
            <person name="Copeland A."/>
            <person name="Cheng J.F."/>
            <person name="Detter C."/>
            <person name="Goodwin L.A."/>
            <person name="Han C.S."/>
            <person name="Hauser L.J."/>
            <person name="Land M.L."/>
            <person name="Lapidus A."/>
            <person name="Lucas S."/>
            <person name="Meincke L."/>
            <person name="Pitluck S."/>
            <person name="Tapia R."/>
            <person name="Teshima H."/>
            <person name="Woyke T."/>
            <person name="Fox B.G."/>
            <person name="Angert E.R."/>
            <person name="Currie C.R."/>
        </authorList>
    </citation>
    <scope>NUCLEOTIDE SEQUENCE [LARGE SCALE GENOMIC DNA]</scope>
    <source>
        <strain evidence="2">ATCC 49066 / DSM 5427 / NCIMB 11756 / RHM5</strain>
    </source>
</reference>
<dbReference type="KEGG" id="cle:Clole_1174"/>
<sequence length="474" mass="54102">MKTINKERFINNTINVNNEMPFNTNVSDNDLLIYVLAKKNKGFNMCSVCNINYLYDLAEFNNKKYIKQIKDSLSNLSDLGYVGLYDLQYNEISIDTVKPSDNFIIYFGEDGFASEKRVVNGEYFPTEYWYLDNVMNASKNVNARCKFIRYSLIVRRLLNYDSEVNYIAHSLVDKFISNRDTVSNYNNILSDLGLIHFNNDYVSKSTGKNSSTYIAFKHELAGNKVTLSTFNKILSDIAEKDGLVIQSKEEQGNKRKRKAKTTDDVVSDVWGTTFEDCEEDVCVDLVEEVMVDGKSPSTLSIDFASLSYAEKVNYINNATCLADLEIIDYGFDLSPILQVTYDNKIKSFSVDIAPVSSDNIQLNNSATDTVEANTSQNTRENVIYLADEDLTPTLEEKWMEEINLLSDAYVEVEEYLDKKGFIDGMGDLDIAIWQVQGVYEDVCEIANEVYSAKCKEIEYDKDEVENMMTYLRQA</sequence>